<organism evidence="2 3">
    <name type="scientific">Anthostomella pinea</name>
    <dbReference type="NCBI Taxonomy" id="933095"/>
    <lineage>
        <taxon>Eukaryota</taxon>
        <taxon>Fungi</taxon>
        <taxon>Dikarya</taxon>
        <taxon>Ascomycota</taxon>
        <taxon>Pezizomycotina</taxon>
        <taxon>Sordariomycetes</taxon>
        <taxon>Xylariomycetidae</taxon>
        <taxon>Xylariales</taxon>
        <taxon>Xylariaceae</taxon>
        <taxon>Anthostomella</taxon>
    </lineage>
</organism>
<name>A0AAI8YN98_9PEZI</name>
<protein>
    <submittedName>
        <fullName evidence="2">Uu.00g067590.m01.CDS01</fullName>
    </submittedName>
</protein>
<gene>
    <name evidence="2" type="ORF">KHLLAP_LOCUS11602</name>
</gene>
<proteinExistence type="predicted"/>
<evidence type="ECO:0000256" key="1">
    <source>
        <dbReference type="SAM" id="MobiDB-lite"/>
    </source>
</evidence>
<dbReference type="AlphaFoldDB" id="A0AAI8YN98"/>
<comment type="caution">
    <text evidence="2">The sequence shown here is derived from an EMBL/GenBank/DDBJ whole genome shotgun (WGS) entry which is preliminary data.</text>
</comment>
<keyword evidence="3" id="KW-1185">Reference proteome</keyword>
<dbReference type="EMBL" id="CAUWAG010000018">
    <property type="protein sequence ID" value="CAJ2511134.1"/>
    <property type="molecule type" value="Genomic_DNA"/>
</dbReference>
<evidence type="ECO:0000313" key="3">
    <source>
        <dbReference type="Proteomes" id="UP001295740"/>
    </source>
</evidence>
<dbReference type="Proteomes" id="UP001295740">
    <property type="component" value="Unassembled WGS sequence"/>
</dbReference>
<sequence length="289" mass="32423">MCGTLLTDLNPNRSDTAQAAYNLVRCLGAGAFIAALEPLVMAPHHSRAQMADHRLSKGIIVQDEVDPQSSGRACGYSKWMSEAIFAHVHNHTDMNASRPTKDALTSHDMQSEPQPEARPTASTLTATAMAYLKVFKTLDPDTIAPIQADNYKHTFAPASLHPPGPFTRETFAHHLTQTRELLRSFPVRVKQLWPNPSLNQVIVWSDSETEFHEHVKDSNGDGDGDEWKYRGEYMWLLAMDKNGEKVEHVLEFLDSKGTDQLRALMVRARKRKEEVEGHGHGRMEGGWDM</sequence>
<accession>A0AAI8YN98</accession>
<evidence type="ECO:0000313" key="2">
    <source>
        <dbReference type="EMBL" id="CAJ2511134.1"/>
    </source>
</evidence>
<reference evidence="2" key="1">
    <citation type="submission" date="2023-10" db="EMBL/GenBank/DDBJ databases">
        <authorList>
            <person name="Hackl T."/>
        </authorList>
    </citation>
    <scope>NUCLEOTIDE SEQUENCE</scope>
</reference>
<feature type="region of interest" description="Disordered" evidence="1">
    <location>
        <begin position="91"/>
        <end position="120"/>
    </location>
</feature>